<proteinExistence type="predicted"/>
<dbReference type="AlphaFoldDB" id="A0A1H7K4W7"/>
<organism evidence="1 2">
    <name type="scientific">Paraburkholderia caballeronis</name>
    <dbReference type="NCBI Taxonomy" id="416943"/>
    <lineage>
        <taxon>Bacteria</taxon>
        <taxon>Pseudomonadati</taxon>
        <taxon>Pseudomonadota</taxon>
        <taxon>Betaproteobacteria</taxon>
        <taxon>Burkholderiales</taxon>
        <taxon>Burkholderiaceae</taxon>
        <taxon>Paraburkholderia</taxon>
    </lineage>
</organism>
<dbReference type="EMBL" id="FOAJ01000003">
    <property type="protein sequence ID" value="SEK81604.1"/>
    <property type="molecule type" value="Genomic_DNA"/>
</dbReference>
<evidence type="ECO:0000313" key="1">
    <source>
        <dbReference type="EMBL" id="SEK81604.1"/>
    </source>
</evidence>
<sequence>MIATLDNTRQRNALVSPLKRLRSTSQRAAPLPASATAGAAGASGLLGAIASGLASIEVSARRGGSPLHYWAGRLRAAGNELYQTAGGAPVA</sequence>
<name>A0A1H7K4W7_9BURK</name>
<protein>
    <submittedName>
        <fullName evidence="1">Small conductance mechanosensitive channel</fullName>
    </submittedName>
</protein>
<gene>
    <name evidence="1" type="ORF">SAMN05192542_103582</name>
</gene>
<keyword evidence="2" id="KW-1185">Reference proteome</keyword>
<dbReference type="STRING" id="416943.SAMN05445871_2278"/>
<dbReference type="Proteomes" id="UP000199120">
    <property type="component" value="Unassembled WGS sequence"/>
</dbReference>
<accession>A0A1H7K4W7</accession>
<dbReference type="RefSeq" id="WP_090544874.1">
    <property type="nucleotide sequence ID" value="NZ_FNSR01000001.1"/>
</dbReference>
<reference evidence="2" key="1">
    <citation type="submission" date="2016-10" db="EMBL/GenBank/DDBJ databases">
        <authorList>
            <person name="Varghese N."/>
            <person name="Submissions S."/>
        </authorList>
    </citation>
    <scope>NUCLEOTIDE SEQUENCE [LARGE SCALE GENOMIC DNA]</scope>
    <source>
        <strain evidence="2">LMG 26416</strain>
    </source>
</reference>
<evidence type="ECO:0000313" key="2">
    <source>
        <dbReference type="Proteomes" id="UP000199120"/>
    </source>
</evidence>
<dbReference type="OrthoDB" id="6500477at2"/>